<reference evidence="10" key="1">
    <citation type="journal article" date="2019" name="Int. J. Syst. Evol. Microbiol.">
        <title>The Global Catalogue of Microorganisms (GCM) 10K type strain sequencing project: providing services to taxonomists for standard genome sequencing and annotation.</title>
        <authorList>
            <consortium name="The Broad Institute Genomics Platform"/>
            <consortium name="The Broad Institute Genome Sequencing Center for Infectious Disease"/>
            <person name="Wu L."/>
            <person name="Ma J."/>
        </authorList>
    </citation>
    <scope>NUCLEOTIDE SEQUENCE [LARGE SCALE GENOMIC DNA]</scope>
    <source>
        <strain evidence="10">CCUG 63418</strain>
    </source>
</reference>
<feature type="domain" description="GH10" evidence="8">
    <location>
        <begin position="43"/>
        <end position="392"/>
    </location>
</feature>
<dbReference type="PROSITE" id="PS00591">
    <property type="entry name" value="GH10_1"/>
    <property type="match status" value="1"/>
</dbReference>
<evidence type="ECO:0000256" key="2">
    <source>
        <dbReference type="ARBA" id="ARBA00023277"/>
    </source>
</evidence>
<evidence type="ECO:0000256" key="4">
    <source>
        <dbReference type="ARBA" id="ARBA00023326"/>
    </source>
</evidence>
<dbReference type="InterPro" id="IPR001000">
    <property type="entry name" value="GH10_dom"/>
</dbReference>
<accession>A0ABW2YXW5</accession>
<dbReference type="Proteomes" id="UP001596958">
    <property type="component" value="Unassembled WGS sequence"/>
</dbReference>
<keyword evidence="7" id="KW-0732">Signal</keyword>
<evidence type="ECO:0000256" key="1">
    <source>
        <dbReference type="ARBA" id="ARBA00022801"/>
    </source>
</evidence>
<keyword evidence="2 6" id="KW-0119">Carbohydrate metabolism</keyword>
<feature type="signal peptide" evidence="7">
    <location>
        <begin position="1"/>
        <end position="30"/>
    </location>
</feature>
<dbReference type="PANTHER" id="PTHR31490:SF90">
    <property type="entry name" value="ENDO-1,4-BETA-XYLANASE A"/>
    <property type="match status" value="1"/>
</dbReference>
<evidence type="ECO:0000256" key="3">
    <source>
        <dbReference type="ARBA" id="ARBA00023295"/>
    </source>
</evidence>
<sequence>MNKYRGKSFVLIAAAFVTATLYMQCSPKMAPTVSSLPNTTPQADLSKGLKDYFKNDFFVGVAVGSRSIRTDSALIIREFNSVTAENDMKVGVIHPTENTYNWKNADDIVAFAERHKINIRGHNLLWHQQNAEWMLVGPDGKQASKELVLKRLKEHIFTVMNRYKGKIYCWDVVNEAIDDSQDPAVMYRKTKWLEIFNGPEFIDAAFRFAHEADPKAKLYYNEFNSEREVKREKIFKLIKRLKADGVPIDGVGFQAHWSLDYPTVTQLRTALDQIVSLGLEVQITELDVTIHPRPLGAPAPTTPPVDAGFTPDLEARQVAKYKEIFDILRAYKKNIKAVTFWNVSDRGSWLDSRGGGSAGDAKPATPMILKAYPLLFDVNGQRKKAYWAVVNN</sequence>
<dbReference type="EC" id="3.2.1.8" evidence="6"/>
<evidence type="ECO:0000313" key="10">
    <source>
        <dbReference type="Proteomes" id="UP001596958"/>
    </source>
</evidence>
<dbReference type="PRINTS" id="PR00134">
    <property type="entry name" value="GLHYDRLASE10"/>
</dbReference>
<gene>
    <name evidence="9" type="ORF">ACFQZS_08150</name>
</gene>
<protein>
    <recommendedName>
        <fullName evidence="6">Beta-xylanase</fullName>
        <ecNumber evidence="6">3.2.1.8</ecNumber>
    </recommendedName>
</protein>
<name>A0ABW2YXW5_9SPHI</name>
<dbReference type="EMBL" id="JBHTHU010000005">
    <property type="protein sequence ID" value="MFD0750108.1"/>
    <property type="molecule type" value="Genomic_DNA"/>
</dbReference>
<keyword evidence="10" id="KW-1185">Reference proteome</keyword>
<comment type="caution">
    <text evidence="9">The sequence shown here is derived from an EMBL/GenBank/DDBJ whole genome shotgun (WGS) entry which is preliminary data.</text>
</comment>
<keyword evidence="3 6" id="KW-0326">Glycosidase</keyword>
<dbReference type="SMART" id="SM00633">
    <property type="entry name" value="Glyco_10"/>
    <property type="match status" value="1"/>
</dbReference>
<dbReference type="PROSITE" id="PS51760">
    <property type="entry name" value="GH10_2"/>
    <property type="match status" value="1"/>
</dbReference>
<feature type="chain" id="PRO_5047186830" description="Beta-xylanase" evidence="7">
    <location>
        <begin position="31"/>
        <end position="392"/>
    </location>
</feature>
<comment type="similarity">
    <text evidence="6">Belongs to the glycosyl hydrolase 10 (cellulase F) family.</text>
</comment>
<dbReference type="SUPFAM" id="SSF51445">
    <property type="entry name" value="(Trans)glycosidases"/>
    <property type="match status" value="1"/>
</dbReference>
<dbReference type="Gene3D" id="3.20.20.80">
    <property type="entry name" value="Glycosidases"/>
    <property type="match status" value="1"/>
</dbReference>
<keyword evidence="4 6" id="KW-0624">Polysaccharide degradation</keyword>
<evidence type="ECO:0000259" key="8">
    <source>
        <dbReference type="PROSITE" id="PS51760"/>
    </source>
</evidence>
<dbReference type="InterPro" id="IPR044846">
    <property type="entry name" value="GH10"/>
</dbReference>
<evidence type="ECO:0000256" key="6">
    <source>
        <dbReference type="RuleBase" id="RU361174"/>
    </source>
</evidence>
<keyword evidence="1 6" id="KW-0378">Hydrolase</keyword>
<dbReference type="RefSeq" id="WP_377099067.1">
    <property type="nucleotide sequence ID" value="NZ_JBHTHU010000005.1"/>
</dbReference>
<dbReference type="PANTHER" id="PTHR31490">
    <property type="entry name" value="GLYCOSYL HYDROLASE"/>
    <property type="match status" value="1"/>
</dbReference>
<comment type="catalytic activity">
    <reaction evidence="6">
        <text>Endohydrolysis of (1-&gt;4)-beta-D-xylosidic linkages in xylans.</text>
        <dbReference type="EC" id="3.2.1.8"/>
    </reaction>
</comment>
<dbReference type="InterPro" id="IPR017853">
    <property type="entry name" value="GH"/>
</dbReference>
<dbReference type="InterPro" id="IPR031158">
    <property type="entry name" value="GH10_AS"/>
</dbReference>
<feature type="active site" description="Nucleophile" evidence="5">
    <location>
        <position position="285"/>
    </location>
</feature>
<dbReference type="Pfam" id="PF00331">
    <property type="entry name" value="Glyco_hydro_10"/>
    <property type="match status" value="1"/>
</dbReference>
<evidence type="ECO:0000256" key="5">
    <source>
        <dbReference type="PROSITE-ProRule" id="PRU10061"/>
    </source>
</evidence>
<evidence type="ECO:0000313" key="9">
    <source>
        <dbReference type="EMBL" id="MFD0750108.1"/>
    </source>
</evidence>
<proteinExistence type="inferred from homology"/>
<organism evidence="9 10">
    <name type="scientific">Mucilaginibacter calamicampi</name>
    <dbReference type="NCBI Taxonomy" id="1302352"/>
    <lineage>
        <taxon>Bacteria</taxon>
        <taxon>Pseudomonadati</taxon>
        <taxon>Bacteroidota</taxon>
        <taxon>Sphingobacteriia</taxon>
        <taxon>Sphingobacteriales</taxon>
        <taxon>Sphingobacteriaceae</taxon>
        <taxon>Mucilaginibacter</taxon>
    </lineage>
</organism>
<evidence type="ECO:0000256" key="7">
    <source>
        <dbReference type="SAM" id="SignalP"/>
    </source>
</evidence>